<dbReference type="EMBL" id="CAJOBC010004554">
    <property type="protein sequence ID" value="CAF3832420.1"/>
    <property type="molecule type" value="Genomic_DNA"/>
</dbReference>
<dbReference type="EMBL" id="CAJNOQ010004554">
    <property type="protein sequence ID" value="CAF1064538.1"/>
    <property type="molecule type" value="Genomic_DNA"/>
</dbReference>
<dbReference type="Proteomes" id="UP000682733">
    <property type="component" value="Unassembled WGS sequence"/>
</dbReference>
<comment type="caution">
    <text evidence="3">The sequence shown here is derived from an EMBL/GenBank/DDBJ whole genome shotgun (WGS) entry which is preliminary data.</text>
</comment>
<keyword evidence="6" id="KW-1185">Reference proteome</keyword>
<gene>
    <name evidence="3" type="ORF">GPM918_LOCUS16955</name>
    <name evidence="2" type="ORF">OVA965_LOCUS7623</name>
    <name evidence="5" type="ORF">SRO942_LOCUS16954</name>
    <name evidence="4" type="ORF">TMI583_LOCUS7622</name>
</gene>
<protein>
    <submittedName>
        <fullName evidence="3">Uncharacterized protein</fullName>
    </submittedName>
</protein>
<dbReference type="Proteomes" id="UP000663829">
    <property type="component" value="Unassembled WGS sequence"/>
</dbReference>
<evidence type="ECO:0000313" key="2">
    <source>
        <dbReference type="EMBL" id="CAF0860786.1"/>
    </source>
</evidence>
<evidence type="ECO:0000313" key="6">
    <source>
        <dbReference type="Proteomes" id="UP000663829"/>
    </source>
</evidence>
<evidence type="ECO:0000313" key="3">
    <source>
        <dbReference type="EMBL" id="CAF1064538.1"/>
    </source>
</evidence>
<dbReference type="Proteomes" id="UP000681722">
    <property type="component" value="Unassembled WGS sequence"/>
</dbReference>
<name>A0A814LD84_9BILA</name>
<reference evidence="3" key="1">
    <citation type="submission" date="2021-02" db="EMBL/GenBank/DDBJ databases">
        <authorList>
            <person name="Nowell W R."/>
        </authorList>
    </citation>
    <scope>NUCLEOTIDE SEQUENCE</scope>
</reference>
<feature type="region of interest" description="Disordered" evidence="1">
    <location>
        <begin position="1"/>
        <end position="33"/>
    </location>
</feature>
<feature type="compositionally biased region" description="Basic and acidic residues" evidence="1">
    <location>
        <begin position="12"/>
        <end position="33"/>
    </location>
</feature>
<evidence type="ECO:0000256" key="1">
    <source>
        <dbReference type="SAM" id="MobiDB-lite"/>
    </source>
</evidence>
<sequence length="152" mass="17436">METDGGGIPNERQCHKNQESRQKEEEKNKDNAEKFRRKQYAFHSSSEFNFTLLADGIFHISRSDTILRDIASKHVLQAACDSEVVYAGTCRFEKRDGEEKTVFVLDNDSGTYLPRTDRDELARLKGLLEWNFAGLYVDTKTYVMPGMEDDDG</sequence>
<accession>A0A814LD84</accession>
<dbReference type="OrthoDB" id="73919at2759"/>
<dbReference type="Proteomes" id="UP000677228">
    <property type="component" value="Unassembled WGS sequence"/>
</dbReference>
<organism evidence="3 6">
    <name type="scientific">Didymodactylos carnosus</name>
    <dbReference type="NCBI Taxonomy" id="1234261"/>
    <lineage>
        <taxon>Eukaryota</taxon>
        <taxon>Metazoa</taxon>
        <taxon>Spiralia</taxon>
        <taxon>Gnathifera</taxon>
        <taxon>Rotifera</taxon>
        <taxon>Eurotatoria</taxon>
        <taxon>Bdelloidea</taxon>
        <taxon>Philodinida</taxon>
        <taxon>Philodinidae</taxon>
        <taxon>Didymodactylos</taxon>
    </lineage>
</organism>
<evidence type="ECO:0000313" key="5">
    <source>
        <dbReference type="EMBL" id="CAF3832420.1"/>
    </source>
</evidence>
<dbReference type="AlphaFoldDB" id="A0A814LD84"/>
<evidence type="ECO:0000313" key="4">
    <source>
        <dbReference type="EMBL" id="CAF3645711.1"/>
    </source>
</evidence>
<dbReference type="EMBL" id="CAJOBA010002459">
    <property type="protein sequence ID" value="CAF3645711.1"/>
    <property type="molecule type" value="Genomic_DNA"/>
</dbReference>
<proteinExistence type="predicted"/>
<dbReference type="EMBL" id="CAJNOK010002458">
    <property type="protein sequence ID" value="CAF0860786.1"/>
    <property type="molecule type" value="Genomic_DNA"/>
</dbReference>